<evidence type="ECO:0000313" key="2">
    <source>
        <dbReference type="Proteomes" id="UP000051886"/>
    </source>
</evidence>
<proteinExistence type="predicted"/>
<dbReference type="PATRIC" id="fig|449659.4.peg.27"/>
<gene>
    <name evidence="1" type="ORF">IV66_GL000027</name>
</gene>
<reference evidence="1 2" key="1">
    <citation type="journal article" date="2015" name="Genome Announc.">
        <title>Expanding the biotechnology potential of lactobacilli through comparative genomics of 213 strains and associated genera.</title>
        <authorList>
            <person name="Sun Z."/>
            <person name="Harris H.M."/>
            <person name="McCann A."/>
            <person name="Guo C."/>
            <person name="Argimon S."/>
            <person name="Zhang W."/>
            <person name="Yang X."/>
            <person name="Jeffery I.B."/>
            <person name="Cooney J.C."/>
            <person name="Kagawa T.F."/>
            <person name="Liu W."/>
            <person name="Song Y."/>
            <person name="Salvetti E."/>
            <person name="Wrobel A."/>
            <person name="Rasinkangas P."/>
            <person name="Parkhill J."/>
            <person name="Rea M.C."/>
            <person name="O'Sullivan O."/>
            <person name="Ritari J."/>
            <person name="Douillard F.P."/>
            <person name="Paul Ross R."/>
            <person name="Yang R."/>
            <person name="Briner A.E."/>
            <person name="Felis G.E."/>
            <person name="de Vos W.M."/>
            <person name="Barrangou R."/>
            <person name="Klaenhammer T.R."/>
            <person name="Caufield P.W."/>
            <person name="Cui Y."/>
            <person name="Zhang H."/>
            <person name="O'Toole P.W."/>
        </authorList>
    </citation>
    <scope>NUCLEOTIDE SEQUENCE [LARGE SCALE GENOMIC DNA]</scope>
    <source>
        <strain evidence="1 2">NBRC 103219</strain>
    </source>
</reference>
<dbReference type="AlphaFoldDB" id="A0A0R2LRL2"/>
<keyword evidence="2" id="KW-1185">Reference proteome</keyword>
<dbReference type="OrthoDB" id="2249034at2"/>
<organism evidence="1 2">
    <name type="scientific">Ligilactobacillus pobuzihii</name>
    <dbReference type="NCBI Taxonomy" id="449659"/>
    <lineage>
        <taxon>Bacteria</taxon>
        <taxon>Bacillati</taxon>
        <taxon>Bacillota</taxon>
        <taxon>Bacilli</taxon>
        <taxon>Lactobacillales</taxon>
        <taxon>Lactobacillaceae</taxon>
        <taxon>Ligilactobacillus</taxon>
    </lineage>
</organism>
<evidence type="ECO:0000313" key="1">
    <source>
        <dbReference type="EMBL" id="KRO02603.1"/>
    </source>
</evidence>
<accession>A0A0R2LRL2</accession>
<dbReference type="Proteomes" id="UP000051886">
    <property type="component" value="Unassembled WGS sequence"/>
</dbReference>
<name>A0A0R2LRL2_9LACO</name>
<comment type="caution">
    <text evidence="1">The sequence shown here is derived from an EMBL/GenBank/DDBJ whole genome shotgun (WGS) entry which is preliminary data.</text>
</comment>
<dbReference type="RefSeq" id="WP_017868008.1">
    <property type="nucleotide sequence ID" value="NZ_BJYB01000001.1"/>
</dbReference>
<sequence>MRVGDFQSCTFNLENNLKLYLEDNGQLFALSFLHRSESQVNLVVGAEPLSLADTLYGLKFCQPDADLTIDNLGKIQPVFGFRRVQDQLYLR</sequence>
<protein>
    <submittedName>
        <fullName evidence="1">Uncharacterized protein</fullName>
    </submittedName>
</protein>
<dbReference type="EMBL" id="JQCN01000001">
    <property type="protein sequence ID" value="KRO02603.1"/>
    <property type="molecule type" value="Genomic_DNA"/>
</dbReference>